<accession>A0A916QK97</accession>
<dbReference type="InterPro" id="IPR017926">
    <property type="entry name" value="GATASE"/>
</dbReference>
<protein>
    <submittedName>
        <fullName evidence="2">Carbamoyl phosphate synthase small subunit</fullName>
    </submittedName>
</protein>
<keyword evidence="3" id="KW-1185">Reference proteome</keyword>
<name>A0A916QK97_9LACO</name>
<dbReference type="SUPFAM" id="SSF52021">
    <property type="entry name" value="Carbamoyl phosphate synthetase, small subunit N-terminal domain"/>
    <property type="match status" value="1"/>
</dbReference>
<feature type="domain" description="Carbamoyl-phosphate synthase small subunit N-terminal" evidence="1">
    <location>
        <begin position="1"/>
        <end position="131"/>
    </location>
</feature>
<dbReference type="PRINTS" id="PR00099">
    <property type="entry name" value="CPSGATASE"/>
</dbReference>
<evidence type="ECO:0000313" key="2">
    <source>
        <dbReference type="EMBL" id="GFZ27010.1"/>
    </source>
</evidence>
<gene>
    <name evidence="2" type="primary">carA_2</name>
    <name evidence="2" type="ORF">LCB40_08900</name>
</gene>
<dbReference type="EMBL" id="BMAY01000005">
    <property type="protein sequence ID" value="GFZ27010.1"/>
    <property type="molecule type" value="Genomic_DNA"/>
</dbReference>
<dbReference type="Pfam" id="PF00117">
    <property type="entry name" value="GATase"/>
    <property type="match status" value="1"/>
</dbReference>
<organism evidence="2 3">
    <name type="scientific">Lactobacillus corticis</name>
    <dbReference type="NCBI Taxonomy" id="2201249"/>
    <lineage>
        <taxon>Bacteria</taxon>
        <taxon>Bacillati</taxon>
        <taxon>Bacillota</taxon>
        <taxon>Bacilli</taxon>
        <taxon>Lactobacillales</taxon>
        <taxon>Lactobacillaceae</taxon>
        <taxon>Lactobacillus</taxon>
    </lineage>
</organism>
<dbReference type="InterPro" id="IPR036480">
    <property type="entry name" value="CarbP_synth_ssu_N_sf"/>
</dbReference>
<dbReference type="Proteomes" id="UP000677218">
    <property type="component" value="Unassembled WGS sequence"/>
</dbReference>
<dbReference type="PROSITE" id="PS51273">
    <property type="entry name" value="GATASE_TYPE_1"/>
    <property type="match status" value="1"/>
</dbReference>
<reference evidence="2" key="1">
    <citation type="submission" date="2020-08" db="EMBL/GenBank/DDBJ databases">
        <title>Taxonomic study for Lactobacillus species isolated from hardwood bark.</title>
        <authorList>
            <person name="Tohno M."/>
            <person name="Tanizawa Y."/>
        </authorList>
    </citation>
    <scope>NUCLEOTIDE SEQUENCE</scope>
    <source>
        <strain evidence="2">B40</strain>
    </source>
</reference>
<dbReference type="RefSeq" id="WP_212780703.1">
    <property type="nucleotide sequence ID" value="NZ_BMAY01000005.1"/>
</dbReference>
<dbReference type="InterPro" id="IPR029062">
    <property type="entry name" value="Class_I_gatase-like"/>
</dbReference>
<dbReference type="SMART" id="SM01097">
    <property type="entry name" value="CPSase_sm_chain"/>
    <property type="match status" value="1"/>
</dbReference>
<comment type="caution">
    <text evidence="2">The sequence shown here is derived from an EMBL/GenBank/DDBJ whole genome shotgun (WGS) entry which is preliminary data.</text>
</comment>
<dbReference type="AlphaFoldDB" id="A0A916QK97"/>
<dbReference type="Gene3D" id="3.40.50.880">
    <property type="match status" value="1"/>
</dbReference>
<dbReference type="NCBIfam" id="NF009475">
    <property type="entry name" value="PRK12838.1"/>
    <property type="match status" value="1"/>
</dbReference>
<dbReference type="InterPro" id="IPR002474">
    <property type="entry name" value="CarbamoylP_synth_ssu_N"/>
</dbReference>
<evidence type="ECO:0000259" key="1">
    <source>
        <dbReference type="SMART" id="SM01097"/>
    </source>
</evidence>
<sequence>MKRYLILEDGSFFAGEGIGAPIISTGELAIHTGNYGFQEALTDPTNAGKILVFTTPVIGATGINTIDYESIDPLVKGVIINDVSLNISDSVNFLSLDNFLREKKVPAIYNIDTRALVKCALKQKIIKASIMDTNDDHAFDQIRALVLPKNKSATFSTKNAYAAPNVGRSVAVLDLGLKHSMLRSLSLRKVNITVLPYNARPTDIKNLRPDALVISNGPGKSEELLPTIQPVLETFYSKMPILGIGLGFLVISKFLEFELAELPFEFNGTNFPVIEQNSDRIWQTGMNIDELVYPDSINLNMDQEYFDIHTDLVAGYVNHEHKIVATAFNPEGSPGGWEASRIFDIFLQMVS</sequence>
<dbReference type="SUPFAM" id="SSF52317">
    <property type="entry name" value="Class I glutamine amidotransferase-like"/>
    <property type="match status" value="1"/>
</dbReference>
<dbReference type="Pfam" id="PF00988">
    <property type="entry name" value="CPSase_sm_chain"/>
    <property type="match status" value="1"/>
</dbReference>
<proteinExistence type="predicted"/>
<evidence type="ECO:0000313" key="3">
    <source>
        <dbReference type="Proteomes" id="UP000677218"/>
    </source>
</evidence>
<dbReference type="Gene3D" id="3.50.30.20">
    <property type="entry name" value="Carbamoyl-phosphate synthase small subunit, N-terminal domain"/>
    <property type="match status" value="1"/>
</dbReference>